<name>A0A9E8ZGP2_9CYAN</name>
<evidence type="ECO:0000313" key="1">
    <source>
        <dbReference type="EMBL" id="WAL58196.1"/>
    </source>
</evidence>
<keyword evidence="2" id="KW-1185">Reference proteome</keyword>
<dbReference type="RefSeq" id="WP_268607597.1">
    <property type="nucleotide sequence ID" value="NZ_CP113797.1"/>
</dbReference>
<reference evidence="1" key="1">
    <citation type="submission" date="2022-12" db="EMBL/GenBank/DDBJ databases">
        <title>Polyphasic identification of a Novel Hot-Spring Cyanobacterium Ocullathermofonsia sinensis gen nov. sp. nov. and Genomic Insights on its Adaptations to the Thermal Habitat.</title>
        <authorList>
            <person name="Daroch M."/>
            <person name="Tang J."/>
            <person name="Jiang Y."/>
        </authorList>
    </citation>
    <scope>NUCLEOTIDE SEQUENCE</scope>
    <source>
        <strain evidence="1">PKUAC-SCTA174</strain>
    </source>
</reference>
<gene>
    <name evidence="1" type="ORF">OXH18_13465</name>
</gene>
<evidence type="ECO:0000313" key="2">
    <source>
        <dbReference type="Proteomes" id="UP001163152"/>
    </source>
</evidence>
<proteinExistence type="predicted"/>
<accession>A0A9E8ZGP2</accession>
<dbReference type="KEGG" id="tsin:OXH18_13465"/>
<dbReference type="AlphaFoldDB" id="A0A9E8ZGP2"/>
<sequence>MIVQPEWLRWSRIALTTIVLGMALTGCNNVVTTEYEATATVIYTWQVEYSPNPDKPIRNRREKFATTSLVNRNGQRPIDAASGPDNKGLYWPAIPPRPTIDEIEERTRSSDEVVGSPQLNKDVKYSITYENQGRTVTLPTNYSVYRQVVKAYPDRQPLELTVAGNETFVTKADPR</sequence>
<dbReference type="Proteomes" id="UP001163152">
    <property type="component" value="Chromosome"/>
</dbReference>
<dbReference type="EMBL" id="CP113797">
    <property type="protein sequence ID" value="WAL58196.1"/>
    <property type="molecule type" value="Genomic_DNA"/>
</dbReference>
<protein>
    <submittedName>
        <fullName evidence="1">Uncharacterized protein</fullName>
    </submittedName>
</protein>
<organism evidence="1 2">
    <name type="scientific">Thermocoleostomius sinensis A174</name>
    <dbReference type="NCBI Taxonomy" id="2016057"/>
    <lineage>
        <taxon>Bacteria</taxon>
        <taxon>Bacillati</taxon>
        <taxon>Cyanobacteriota</taxon>
        <taxon>Cyanophyceae</taxon>
        <taxon>Oculatellales</taxon>
        <taxon>Oculatellaceae</taxon>
        <taxon>Thermocoleostomius</taxon>
    </lineage>
</organism>